<protein>
    <submittedName>
        <fullName evidence="2">(wild Malaysian banana) hypothetical protein</fullName>
    </submittedName>
</protein>
<dbReference type="AlphaFoldDB" id="A0A8D7AG84"/>
<proteinExistence type="predicted"/>
<feature type="non-terminal residue" evidence="2">
    <location>
        <position position="1"/>
    </location>
</feature>
<accession>A0A8D7AG84</accession>
<name>A0A8D7AG84_MUSAM</name>
<evidence type="ECO:0000256" key="1">
    <source>
        <dbReference type="SAM" id="MobiDB-lite"/>
    </source>
</evidence>
<feature type="region of interest" description="Disordered" evidence="1">
    <location>
        <begin position="1"/>
        <end position="20"/>
    </location>
</feature>
<organism evidence="2">
    <name type="scientific">Musa acuminata subsp. malaccensis</name>
    <name type="common">Wild banana</name>
    <name type="synonym">Musa malaccensis</name>
    <dbReference type="NCBI Taxonomy" id="214687"/>
    <lineage>
        <taxon>Eukaryota</taxon>
        <taxon>Viridiplantae</taxon>
        <taxon>Streptophyta</taxon>
        <taxon>Embryophyta</taxon>
        <taxon>Tracheophyta</taxon>
        <taxon>Spermatophyta</taxon>
        <taxon>Magnoliopsida</taxon>
        <taxon>Liliopsida</taxon>
        <taxon>Zingiberales</taxon>
        <taxon>Musaceae</taxon>
        <taxon>Musa</taxon>
    </lineage>
</organism>
<sequence>SGVVSPANEQDDTAAHDVEPCPLLFNQTRAAPGEGLRHASPSPVPLLRQLPLLIHVHLHPQFWI</sequence>
<dbReference type="EMBL" id="HG996471">
    <property type="protein sequence ID" value="CAG1848424.1"/>
    <property type="molecule type" value="Genomic_DNA"/>
</dbReference>
<evidence type="ECO:0000313" key="2">
    <source>
        <dbReference type="EMBL" id="CAG1848424.1"/>
    </source>
</evidence>
<gene>
    <name evidence="2" type="ORF">GSMUA_182190.1</name>
</gene>
<reference evidence="2" key="1">
    <citation type="submission" date="2021-03" db="EMBL/GenBank/DDBJ databases">
        <authorList>
            <consortium name="Genoscope - CEA"/>
            <person name="William W."/>
        </authorList>
    </citation>
    <scope>NUCLEOTIDE SEQUENCE</scope>
    <source>
        <strain evidence="2">Doubled-haploid Pahang</strain>
    </source>
</reference>